<dbReference type="Proteomes" id="UP001341840">
    <property type="component" value="Unassembled WGS sequence"/>
</dbReference>
<sequence>VIDVFAGAGIADAHVVKAGLSSCSTLQTLARLTNPSHRPLQPASESAPPPPIRPLLELV</sequence>
<evidence type="ECO:0000313" key="2">
    <source>
        <dbReference type="EMBL" id="MED6214260.1"/>
    </source>
</evidence>
<gene>
    <name evidence="2" type="ORF">PIB30_101278</name>
</gene>
<feature type="non-terminal residue" evidence="2">
    <location>
        <position position="59"/>
    </location>
</feature>
<accession>A0ABU6YWD0</accession>
<feature type="non-terminal residue" evidence="2">
    <location>
        <position position="1"/>
    </location>
</feature>
<feature type="region of interest" description="Disordered" evidence="1">
    <location>
        <begin position="34"/>
        <end position="59"/>
    </location>
</feature>
<comment type="caution">
    <text evidence="2">The sequence shown here is derived from an EMBL/GenBank/DDBJ whole genome shotgun (WGS) entry which is preliminary data.</text>
</comment>
<evidence type="ECO:0000313" key="3">
    <source>
        <dbReference type="Proteomes" id="UP001341840"/>
    </source>
</evidence>
<name>A0ABU6YWD0_9FABA</name>
<protein>
    <submittedName>
        <fullName evidence="2">Uncharacterized protein</fullName>
    </submittedName>
</protein>
<keyword evidence="3" id="KW-1185">Reference proteome</keyword>
<dbReference type="EMBL" id="JASCZI010244597">
    <property type="protein sequence ID" value="MED6214260.1"/>
    <property type="molecule type" value="Genomic_DNA"/>
</dbReference>
<evidence type="ECO:0000256" key="1">
    <source>
        <dbReference type="SAM" id="MobiDB-lite"/>
    </source>
</evidence>
<organism evidence="2 3">
    <name type="scientific">Stylosanthes scabra</name>
    <dbReference type="NCBI Taxonomy" id="79078"/>
    <lineage>
        <taxon>Eukaryota</taxon>
        <taxon>Viridiplantae</taxon>
        <taxon>Streptophyta</taxon>
        <taxon>Embryophyta</taxon>
        <taxon>Tracheophyta</taxon>
        <taxon>Spermatophyta</taxon>
        <taxon>Magnoliopsida</taxon>
        <taxon>eudicotyledons</taxon>
        <taxon>Gunneridae</taxon>
        <taxon>Pentapetalae</taxon>
        <taxon>rosids</taxon>
        <taxon>fabids</taxon>
        <taxon>Fabales</taxon>
        <taxon>Fabaceae</taxon>
        <taxon>Papilionoideae</taxon>
        <taxon>50 kb inversion clade</taxon>
        <taxon>dalbergioids sensu lato</taxon>
        <taxon>Dalbergieae</taxon>
        <taxon>Pterocarpus clade</taxon>
        <taxon>Stylosanthes</taxon>
    </lineage>
</organism>
<proteinExistence type="predicted"/>
<reference evidence="2 3" key="1">
    <citation type="journal article" date="2023" name="Plants (Basel)">
        <title>Bridging the Gap: Combining Genomics and Transcriptomics Approaches to Understand Stylosanthes scabra, an Orphan Legume from the Brazilian Caatinga.</title>
        <authorList>
            <person name="Ferreira-Neto J.R.C."/>
            <person name="da Silva M.D."/>
            <person name="Binneck E."/>
            <person name="de Melo N.F."/>
            <person name="da Silva R.H."/>
            <person name="de Melo A.L.T.M."/>
            <person name="Pandolfi V."/>
            <person name="Bustamante F.O."/>
            <person name="Brasileiro-Vidal A.C."/>
            <person name="Benko-Iseppon A.M."/>
        </authorList>
    </citation>
    <scope>NUCLEOTIDE SEQUENCE [LARGE SCALE GENOMIC DNA]</scope>
    <source>
        <tissue evidence="2">Leaves</tissue>
    </source>
</reference>